<accession>A0A1F8HBW7</accession>
<reference evidence="2 3" key="1">
    <citation type="journal article" date="2016" name="Nat. Commun.">
        <title>Thousands of microbial genomes shed light on interconnected biogeochemical processes in an aquifer system.</title>
        <authorList>
            <person name="Anantharaman K."/>
            <person name="Brown C.T."/>
            <person name="Hug L.A."/>
            <person name="Sharon I."/>
            <person name="Castelle C.J."/>
            <person name="Probst A.J."/>
            <person name="Thomas B.C."/>
            <person name="Singh A."/>
            <person name="Wilkins M.J."/>
            <person name="Karaoz U."/>
            <person name="Brodie E.L."/>
            <person name="Williams K.H."/>
            <person name="Hubbard S.S."/>
            <person name="Banfield J.F."/>
        </authorList>
    </citation>
    <scope>NUCLEOTIDE SEQUENCE [LARGE SCALE GENOMIC DNA]</scope>
</reference>
<protein>
    <recommendedName>
        <fullName evidence="1">TraC-like domain-containing protein</fullName>
    </recommendedName>
</protein>
<sequence length="213" mass="24163">MPNPSTKYLVEVADIQDNAILLTNGSLRVVIEVSAVNFELRSEDEQIGILQNFQSFLNSIDFPLQMVVNSRQLNMDEYLKSVDAVIESTENELMKIQATEYAKFVKELLTLSNIMSKKFYVVLPFYIYETPTKSGLMQSFKSIFNPGGVVKKIDSTQLETYRTQLMQRADLVTDGLIGLGLKTKLLEREELVNMLYGLYNPGDQSKVQPQENA</sequence>
<evidence type="ECO:0000313" key="3">
    <source>
        <dbReference type="Proteomes" id="UP000178155"/>
    </source>
</evidence>
<organism evidence="2 3">
    <name type="scientific">Candidatus Yanofskybacteria bacterium RIFCSPLOWO2_02_FULL_47_9b</name>
    <dbReference type="NCBI Taxonomy" id="1802708"/>
    <lineage>
        <taxon>Bacteria</taxon>
        <taxon>Candidatus Yanofskyibacteriota</taxon>
    </lineage>
</organism>
<dbReference type="InterPro" id="IPR058596">
    <property type="entry name" value="TraC-like_dom"/>
</dbReference>
<evidence type="ECO:0000259" key="1">
    <source>
        <dbReference type="Pfam" id="PF26593"/>
    </source>
</evidence>
<dbReference type="EMBL" id="MGKW01000011">
    <property type="protein sequence ID" value="OGN34449.1"/>
    <property type="molecule type" value="Genomic_DNA"/>
</dbReference>
<dbReference type="Proteomes" id="UP000178155">
    <property type="component" value="Unassembled WGS sequence"/>
</dbReference>
<dbReference type="Pfam" id="PF26593">
    <property type="entry name" value="TraC-like"/>
    <property type="match status" value="1"/>
</dbReference>
<dbReference type="AlphaFoldDB" id="A0A1F8HBW7"/>
<proteinExistence type="predicted"/>
<name>A0A1F8HBW7_9BACT</name>
<feature type="domain" description="TraC-like" evidence="1">
    <location>
        <begin position="16"/>
        <end position="89"/>
    </location>
</feature>
<evidence type="ECO:0000313" key="2">
    <source>
        <dbReference type="EMBL" id="OGN34449.1"/>
    </source>
</evidence>
<comment type="caution">
    <text evidence="2">The sequence shown here is derived from an EMBL/GenBank/DDBJ whole genome shotgun (WGS) entry which is preliminary data.</text>
</comment>
<gene>
    <name evidence="2" type="ORF">A3I39_03375</name>
</gene>